<organism evidence="14 15">
    <name type="scientific">Panacibacter microcysteis</name>
    <dbReference type="NCBI Taxonomy" id="2793269"/>
    <lineage>
        <taxon>Bacteria</taxon>
        <taxon>Pseudomonadati</taxon>
        <taxon>Bacteroidota</taxon>
        <taxon>Chitinophagia</taxon>
        <taxon>Chitinophagales</taxon>
        <taxon>Chitinophagaceae</taxon>
        <taxon>Panacibacter</taxon>
    </lineage>
</organism>
<evidence type="ECO:0000256" key="5">
    <source>
        <dbReference type="ARBA" id="ARBA00022729"/>
    </source>
</evidence>
<evidence type="ECO:0000256" key="9">
    <source>
        <dbReference type="ARBA" id="ARBA00023237"/>
    </source>
</evidence>
<evidence type="ECO:0000256" key="3">
    <source>
        <dbReference type="ARBA" id="ARBA00022452"/>
    </source>
</evidence>
<comment type="caution">
    <text evidence="14">The sequence shown here is derived from an EMBL/GenBank/DDBJ whole genome shotgun (WGS) entry which is preliminary data.</text>
</comment>
<dbReference type="InterPro" id="IPR039426">
    <property type="entry name" value="TonB-dep_rcpt-like"/>
</dbReference>
<comment type="similarity">
    <text evidence="10 11">Belongs to the TonB-dependent receptor family.</text>
</comment>
<reference evidence="14" key="1">
    <citation type="submission" date="2020-11" db="EMBL/GenBank/DDBJ databases">
        <title>Bacterial whole genome sequence for Panacibacter sp. DH6.</title>
        <authorList>
            <person name="Le V."/>
            <person name="Ko S."/>
            <person name="Ahn C.-Y."/>
            <person name="Oh H.-M."/>
        </authorList>
    </citation>
    <scope>NUCLEOTIDE SEQUENCE</scope>
    <source>
        <strain evidence="14">DH6</strain>
    </source>
</reference>
<dbReference type="PROSITE" id="PS52016">
    <property type="entry name" value="TONB_DEPENDENT_REC_3"/>
    <property type="match status" value="1"/>
</dbReference>
<evidence type="ECO:0000259" key="13">
    <source>
        <dbReference type="Pfam" id="PF07715"/>
    </source>
</evidence>
<dbReference type="Gene3D" id="2.170.130.10">
    <property type="entry name" value="TonB-dependent receptor, plug domain"/>
    <property type="match status" value="1"/>
</dbReference>
<dbReference type="SUPFAM" id="SSF56935">
    <property type="entry name" value="Porins"/>
    <property type="match status" value="1"/>
</dbReference>
<dbReference type="Gene3D" id="2.40.170.20">
    <property type="entry name" value="TonB-dependent receptor, beta-barrel domain"/>
    <property type="match status" value="1"/>
</dbReference>
<feature type="domain" description="TonB-dependent receptor-like beta-barrel" evidence="12">
    <location>
        <begin position="397"/>
        <end position="812"/>
    </location>
</feature>
<evidence type="ECO:0000256" key="4">
    <source>
        <dbReference type="ARBA" id="ARBA00022692"/>
    </source>
</evidence>
<dbReference type="InterPro" id="IPR036942">
    <property type="entry name" value="Beta-barrel_TonB_sf"/>
</dbReference>
<comment type="subcellular location">
    <subcellularLocation>
        <location evidence="1 10">Cell outer membrane</location>
        <topology evidence="1 10">Multi-pass membrane protein</topology>
    </subcellularLocation>
</comment>
<name>A0A931MC56_9BACT</name>
<dbReference type="InterPro" id="IPR012910">
    <property type="entry name" value="Plug_dom"/>
</dbReference>
<evidence type="ECO:0000256" key="1">
    <source>
        <dbReference type="ARBA" id="ARBA00004571"/>
    </source>
</evidence>
<dbReference type="EMBL" id="JADWYR010000002">
    <property type="protein sequence ID" value="MBG9377916.1"/>
    <property type="molecule type" value="Genomic_DNA"/>
</dbReference>
<dbReference type="RefSeq" id="WP_196991977.1">
    <property type="nucleotide sequence ID" value="NZ_JADWYR010000002.1"/>
</dbReference>
<evidence type="ECO:0000313" key="14">
    <source>
        <dbReference type="EMBL" id="MBG9377916.1"/>
    </source>
</evidence>
<dbReference type="PANTHER" id="PTHR30069">
    <property type="entry name" value="TONB-DEPENDENT OUTER MEMBRANE RECEPTOR"/>
    <property type="match status" value="1"/>
</dbReference>
<dbReference type="InterPro" id="IPR037066">
    <property type="entry name" value="Plug_dom_sf"/>
</dbReference>
<keyword evidence="3 10" id="KW-1134">Transmembrane beta strand</keyword>
<dbReference type="AlphaFoldDB" id="A0A931MC56"/>
<evidence type="ECO:0000256" key="7">
    <source>
        <dbReference type="ARBA" id="ARBA00023136"/>
    </source>
</evidence>
<evidence type="ECO:0000256" key="8">
    <source>
        <dbReference type="ARBA" id="ARBA00023170"/>
    </source>
</evidence>
<dbReference type="PANTHER" id="PTHR30069:SF29">
    <property type="entry name" value="HEMOGLOBIN AND HEMOGLOBIN-HAPTOGLOBIN-BINDING PROTEIN 1-RELATED"/>
    <property type="match status" value="1"/>
</dbReference>
<keyword evidence="5" id="KW-0732">Signal</keyword>
<keyword evidence="6 11" id="KW-0798">TonB box</keyword>
<evidence type="ECO:0000313" key="15">
    <source>
        <dbReference type="Proteomes" id="UP000628448"/>
    </source>
</evidence>
<dbReference type="GO" id="GO:0015344">
    <property type="term" value="F:siderophore uptake transmembrane transporter activity"/>
    <property type="evidence" value="ECO:0007669"/>
    <property type="project" value="TreeGrafter"/>
</dbReference>
<evidence type="ECO:0000256" key="2">
    <source>
        <dbReference type="ARBA" id="ARBA00022448"/>
    </source>
</evidence>
<dbReference type="Pfam" id="PF07715">
    <property type="entry name" value="Plug"/>
    <property type="match status" value="1"/>
</dbReference>
<protein>
    <submittedName>
        <fullName evidence="14">TonB-dependent receptor</fullName>
    </submittedName>
</protein>
<keyword evidence="9 10" id="KW-0998">Cell outer membrane</keyword>
<keyword evidence="15" id="KW-1185">Reference proteome</keyword>
<evidence type="ECO:0000259" key="12">
    <source>
        <dbReference type="Pfam" id="PF00593"/>
    </source>
</evidence>
<keyword evidence="2 10" id="KW-0813">Transport</keyword>
<proteinExistence type="inferred from homology"/>
<evidence type="ECO:0000256" key="10">
    <source>
        <dbReference type="PROSITE-ProRule" id="PRU01360"/>
    </source>
</evidence>
<evidence type="ECO:0000256" key="6">
    <source>
        <dbReference type="ARBA" id="ARBA00023077"/>
    </source>
</evidence>
<feature type="domain" description="TonB-dependent receptor plug" evidence="13">
    <location>
        <begin position="123"/>
        <end position="231"/>
    </location>
</feature>
<sequence>MVFQLTCICVYAQENTCGRASIDSAEQRYDVGRFIECIDGLSKCLQTRNGFDADEKVQAYHLMAKCYLAIDSLDKADAVIEELLVLKENFETDPKDPERFINRIALIRSSIISSVSKRNEDIRLAPATTAVITAEEILQRGYTDLIEVLKDLPGFDISIYYGQLYANVYQRGLRTNNTDKTLLLVDGVEENDLWSNFADISQQYPISNIKRIEVIYGPASTMYGPTAFSGVINIITKDPVDYLTNRRSFGVSANGGIASYNTRYADINTAYKGRNFSASVTGRFYKSDRPDLSGQGLWDFNPDDYEDSIAAFRYQNLLSIKSDGKAYLAANNLPASSPFFRVSRDTNRLTLTQAGIEEATRLNKLIYDNPGYTAFINPSNSYYLSGKMNFGDFTLGLVSWEKQEGIGTTFTDAIASVSNSRWITGHNYAYFRYTKRINEKFLFTSFVNYRIHAIKNGSKITTKNDYSTFGGLTLADLVNGVPASWKTTYYYEQSQQFRSEFKLLYTPNKSFYLNSGVEIRNSQLQGYYLTSLTSARPQDDGRAPNIPGGNTFNVNDVGVYSQGNYRTRFGLGVTLGARMDYNQIRQGGGLGYHVSPRFVLDYTIKDVIFKAIYSSGIENVSNYTKFDEVNIAPNPNLKPEVIANYEFSVGSKFSNILSGDIDFYYSNISDVVSAVLTSRRLQNQNIGEFRIKGLQANVFFKSLDKKWQATVNYAYTDPHQTKSVDTLNNVTDVDLPVSDIATHKVNGILNMLFFKKFNINLRGNYLSSKKNTIETSAPNNRLTFAGFFVTNATISATDVMKGTTLQLGCNNIFNTTYYTPGIRTAGGIRVPNQVLQMGRNYFIRLHFDF</sequence>
<accession>A0A931MC56</accession>
<dbReference type="Proteomes" id="UP000628448">
    <property type="component" value="Unassembled WGS sequence"/>
</dbReference>
<gene>
    <name evidence="14" type="ORF">I5907_16870</name>
</gene>
<dbReference type="GO" id="GO:0044718">
    <property type="term" value="P:siderophore transmembrane transport"/>
    <property type="evidence" value="ECO:0007669"/>
    <property type="project" value="TreeGrafter"/>
</dbReference>
<keyword evidence="7 10" id="KW-0472">Membrane</keyword>
<dbReference type="Pfam" id="PF00593">
    <property type="entry name" value="TonB_dep_Rec_b-barrel"/>
    <property type="match status" value="1"/>
</dbReference>
<dbReference type="GO" id="GO:0009279">
    <property type="term" value="C:cell outer membrane"/>
    <property type="evidence" value="ECO:0007669"/>
    <property type="project" value="UniProtKB-SubCell"/>
</dbReference>
<dbReference type="InterPro" id="IPR000531">
    <property type="entry name" value="Beta-barrel_TonB"/>
</dbReference>
<keyword evidence="8 14" id="KW-0675">Receptor</keyword>
<evidence type="ECO:0000256" key="11">
    <source>
        <dbReference type="RuleBase" id="RU003357"/>
    </source>
</evidence>
<keyword evidence="4 10" id="KW-0812">Transmembrane</keyword>